<feature type="domain" description="Transposase Tn5-like N-terminal" evidence="2">
    <location>
        <begin position="9"/>
        <end position="61"/>
    </location>
</feature>
<dbReference type="Gene3D" id="3.90.350.10">
    <property type="entry name" value="Transposase Inhibitor Protein From Tn5, Chain A, domain 1"/>
    <property type="match status" value="1"/>
</dbReference>
<dbReference type="PANTHER" id="PTHR37319">
    <property type="entry name" value="TRANSPOSASE"/>
    <property type="match status" value="1"/>
</dbReference>
<evidence type="ECO:0000259" key="1">
    <source>
        <dbReference type="Pfam" id="PF01609"/>
    </source>
</evidence>
<dbReference type="EMBL" id="SJPN01000004">
    <property type="protein sequence ID" value="TWU02218.1"/>
    <property type="molecule type" value="Genomic_DNA"/>
</dbReference>
<dbReference type="GO" id="GO:0006313">
    <property type="term" value="P:DNA transposition"/>
    <property type="evidence" value="ECO:0007669"/>
    <property type="project" value="InterPro"/>
</dbReference>
<dbReference type="InterPro" id="IPR014735">
    <property type="entry name" value="Transposase_Tn5-like_N"/>
</dbReference>
<proteinExistence type="predicted"/>
<protein>
    <submittedName>
        <fullName evidence="3">Transposase for transposon Tn5</fullName>
        <ecNumber evidence="3">3.1.-.-</ecNumber>
    </submittedName>
</protein>
<evidence type="ECO:0000313" key="3">
    <source>
        <dbReference type="EMBL" id="TWU02218.1"/>
    </source>
</evidence>
<evidence type="ECO:0000313" key="4">
    <source>
        <dbReference type="Proteomes" id="UP000320176"/>
    </source>
</evidence>
<dbReference type="Pfam" id="PF14706">
    <property type="entry name" value="Tnp_DNA_bind"/>
    <property type="match status" value="1"/>
</dbReference>
<dbReference type="InterPro" id="IPR038215">
    <property type="entry name" value="TN5-like_N_sf"/>
</dbReference>
<dbReference type="AlphaFoldDB" id="A0A5C6ARM0"/>
<dbReference type="GO" id="GO:0003677">
    <property type="term" value="F:DNA binding"/>
    <property type="evidence" value="ECO:0007669"/>
    <property type="project" value="InterPro"/>
</dbReference>
<keyword evidence="3" id="KW-0378">Hydrolase</keyword>
<dbReference type="InterPro" id="IPR002559">
    <property type="entry name" value="Transposase_11"/>
</dbReference>
<gene>
    <name evidence="3" type="primary">tnpA_1</name>
    <name evidence="3" type="ORF">Pla52n_32670</name>
</gene>
<dbReference type="GO" id="GO:0004803">
    <property type="term" value="F:transposase activity"/>
    <property type="evidence" value="ECO:0007669"/>
    <property type="project" value="InterPro"/>
</dbReference>
<reference evidence="3 4" key="1">
    <citation type="submission" date="2019-02" db="EMBL/GenBank/DDBJ databases">
        <title>Deep-cultivation of Planctomycetes and their phenomic and genomic characterization uncovers novel biology.</title>
        <authorList>
            <person name="Wiegand S."/>
            <person name="Jogler M."/>
            <person name="Boedeker C."/>
            <person name="Pinto D."/>
            <person name="Vollmers J."/>
            <person name="Rivas-Marin E."/>
            <person name="Kohn T."/>
            <person name="Peeters S.H."/>
            <person name="Heuer A."/>
            <person name="Rast P."/>
            <person name="Oberbeckmann S."/>
            <person name="Bunk B."/>
            <person name="Jeske O."/>
            <person name="Meyerdierks A."/>
            <person name="Storesund J.E."/>
            <person name="Kallscheuer N."/>
            <person name="Luecker S."/>
            <person name="Lage O.M."/>
            <person name="Pohl T."/>
            <person name="Merkel B.J."/>
            <person name="Hornburger P."/>
            <person name="Mueller R.-W."/>
            <person name="Bruemmer F."/>
            <person name="Labrenz M."/>
            <person name="Spormann A.M."/>
            <person name="Op Den Camp H."/>
            <person name="Overmann J."/>
            <person name="Amann R."/>
            <person name="Jetten M.S.M."/>
            <person name="Mascher T."/>
            <person name="Medema M.H."/>
            <person name="Devos D.P."/>
            <person name="Kaster A.-K."/>
            <person name="Ovreas L."/>
            <person name="Rohde M."/>
            <person name="Galperin M.Y."/>
            <person name="Jogler C."/>
        </authorList>
    </citation>
    <scope>NUCLEOTIDE SEQUENCE [LARGE SCALE GENOMIC DNA]</scope>
    <source>
        <strain evidence="3 4">Pla52n</strain>
    </source>
</reference>
<dbReference type="InterPro" id="IPR012337">
    <property type="entry name" value="RNaseH-like_sf"/>
</dbReference>
<feature type="domain" description="Transposase IS4-like" evidence="1">
    <location>
        <begin position="208"/>
        <end position="379"/>
    </location>
</feature>
<dbReference type="NCBIfam" id="NF033590">
    <property type="entry name" value="transpos_IS4_3"/>
    <property type="match status" value="1"/>
</dbReference>
<dbReference type="SUPFAM" id="SSF53098">
    <property type="entry name" value="Ribonuclease H-like"/>
    <property type="match status" value="1"/>
</dbReference>
<dbReference type="Gene3D" id="1.10.246.40">
    <property type="entry name" value="Tn5 transposase, domain 1"/>
    <property type="match status" value="1"/>
</dbReference>
<accession>A0A5C6ARM0</accession>
<keyword evidence="4" id="KW-1185">Reference proteome</keyword>
<dbReference type="GO" id="GO:0016787">
    <property type="term" value="F:hydrolase activity"/>
    <property type="evidence" value="ECO:0007669"/>
    <property type="project" value="UniProtKB-KW"/>
</dbReference>
<comment type="caution">
    <text evidence="3">The sequence shown here is derived from an EMBL/GenBank/DDBJ whole genome shotgun (WGS) entry which is preliminary data.</text>
</comment>
<dbReference type="InterPro" id="IPR054836">
    <property type="entry name" value="Tn5_transposase"/>
</dbReference>
<evidence type="ECO:0000259" key="2">
    <source>
        <dbReference type="Pfam" id="PF14706"/>
    </source>
</evidence>
<dbReference type="Proteomes" id="UP000320176">
    <property type="component" value="Unassembled WGS sequence"/>
</dbReference>
<dbReference type="PANTHER" id="PTHR37319:SF1">
    <property type="entry name" value="TRANSPOSASE TN5 DIMERISATION DOMAIN-CONTAINING PROTEIN"/>
    <property type="match status" value="1"/>
</dbReference>
<dbReference type="InterPro" id="IPR047768">
    <property type="entry name" value="Tn5p-like"/>
</dbReference>
<dbReference type="EC" id="3.1.-.-" evidence="3"/>
<dbReference type="Pfam" id="PF01609">
    <property type="entry name" value="DDE_Tnp_1"/>
    <property type="match status" value="1"/>
</dbReference>
<name>A0A5C6ARM0_9BACT</name>
<sequence length="418" mass="46988">MVAVDLGGELQAVQFGDERLSKRAIQIAERLQQSPNASIPAAMGTKNELDACYEFFDNPKVTQQKILQPHIEATYRRIEQTDSVVCAQDTSEIDLTRPKQQVQGAGPMDCESRRGAFFHPVVAFNLDGVALGLLGQKTYVRETLSTLTPSQKTDQRRRTPIEEKESIRWLEGLTMTHQAALACPETICVCVGDSEADIYELFVAKSQIATSNLHILVRAGQNRNTTDREDWKDQVRRSPVVGEQVVNLRARTAKVGIGKSARSRSREARTAQLEIRTAVVDVARPIHASKDLLASGRVNVVLCEEVNVPEGEDPICWMLVTTLPIDTEQDVQRVIRCYCIRWQIEVFFKTLKSGCRIEHRRFEEIDRIKNALAMYAIVAWRLMYICHMGRSCPDVGCEIIFEPSEWKSVYAILGAGNP</sequence>
<organism evidence="3 4">
    <name type="scientific">Stieleria varia</name>
    <dbReference type="NCBI Taxonomy" id="2528005"/>
    <lineage>
        <taxon>Bacteria</taxon>
        <taxon>Pseudomonadati</taxon>
        <taxon>Planctomycetota</taxon>
        <taxon>Planctomycetia</taxon>
        <taxon>Pirellulales</taxon>
        <taxon>Pirellulaceae</taxon>
        <taxon>Stieleria</taxon>
    </lineage>
</organism>